<keyword evidence="6 9" id="KW-0418">Kinase</keyword>
<gene>
    <name evidence="6" type="primary">cysC</name>
    <name evidence="9" type="ordered locus">Kfla_2740</name>
</gene>
<feature type="domain" description="APS kinase" evidence="8">
    <location>
        <begin position="283"/>
        <end position="434"/>
    </location>
</feature>
<dbReference type="STRING" id="479435.Kfla_2740"/>
<reference evidence="10" key="1">
    <citation type="submission" date="2009-09" db="EMBL/GenBank/DDBJ databases">
        <title>The complete genome of Kribbella flavida DSM 17836.</title>
        <authorList>
            <consortium name="US DOE Joint Genome Institute (JGI-PGF)"/>
            <person name="Lucas S."/>
            <person name="Copeland A."/>
            <person name="Lapidus A."/>
            <person name="Glavina del Rio T."/>
            <person name="Dalin E."/>
            <person name="Tice H."/>
            <person name="Bruce D."/>
            <person name="Goodwin L."/>
            <person name="Pitluck S."/>
            <person name="Kyrpides N."/>
            <person name="Mavromatis K."/>
            <person name="Ivanova N."/>
            <person name="Saunders E."/>
            <person name="Brettin T."/>
            <person name="Detter J.C."/>
            <person name="Han C."/>
            <person name="Larimer F."/>
            <person name="Land M."/>
            <person name="Hauser L."/>
            <person name="Markowitz V."/>
            <person name="Cheng J.-F."/>
            <person name="Hugenholtz P."/>
            <person name="Woyke T."/>
            <person name="Wu D."/>
            <person name="Pukall R."/>
            <person name="Klenk H.-P."/>
            <person name="Eisen J.A."/>
        </authorList>
    </citation>
    <scope>NUCLEOTIDE SEQUENCE [LARGE SCALE GENOMIC DNA]</scope>
    <source>
        <strain evidence="10">DSM 17836 / JCM 10339 / NBRC 14399</strain>
    </source>
</reference>
<keyword evidence="6" id="KW-0597">Phosphoprotein</keyword>
<keyword evidence="3 6" id="KW-0808">Transferase</keyword>
<dbReference type="KEGG" id="kfl:Kfla_2740"/>
<feature type="region of interest" description="Disordered" evidence="7">
    <location>
        <begin position="458"/>
        <end position="493"/>
    </location>
</feature>
<reference evidence="9 10" key="2">
    <citation type="journal article" date="2010" name="Stand. Genomic Sci.">
        <title>Complete genome sequence of Kribbella flavida type strain (IFO 14399).</title>
        <authorList>
            <person name="Pukall R."/>
            <person name="Lapidus A."/>
            <person name="Glavina Del Rio T."/>
            <person name="Copeland A."/>
            <person name="Tice H."/>
            <person name="Cheng J.-F."/>
            <person name="Lucas S."/>
            <person name="Chen F."/>
            <person name="Nolan M."/>
            <person name="LaButti K."/>
            <person name="Pati A."/>
            <person name="Ivanova N."/>
            <person name="Mavrommatis K."/>
            <person name="Mikhailova N."/>
            <person name="Pitluck S."/>
            <person name="Bruce D."/>
            <person name="Goodwin L."/>
            <person name="Land M."/>
            <person name="Hauser L."/>
            <person name="Chang Y.-J."/>
            <person name="Jeffries C.D."/>
            <person name="Chen A."/>
            <person name="Palaniappan K."/>
            <person name="Chain P."/>
            <person name="Rohde M."/>
            <person name="Goeker M."/>
            <person name="Bristow J."/>
            <person name="Eisen J.A."/>
            <person name="Markowitz V."/>
            <person name="Hugenholtz P."/>
            <person name="Kyrpides N.C."/>
            <person name="Klenk H.-P."/>
            <person name="Brettin T."/>
        </authorList>
    </citation>
    <scope>NUCLEOTIDE SEQUENCE [LARGE SCALE GENOMIC DNA]</scope>
    <source>
        <strain evidence="10">DSM 17836 / JCM 10339 / NBRC 14399</strain>
    </source>
</reference>
<dbReference type="CDD" id="cd02027">
    <property type="entry name" value="APSK"/>
    <property type="match status" value="1"/>
</dbReference>
<dbReference type="EC" id="2.7.1.25" evidence="2 6"/>
<dbReference type="InterPro" id="IPR059117">
    <property type="entry name" value="APS_kinase_dom"/>
</dbReference>
<accession>D2PZ11</accession>
<evidence type="ECO:0000313" key="9">
    <source>
        <dbReference type="EMBL" id="ADB31805.1"/>
    </source>
</evidence>
<sequence length="493" mass="50796">MVCPGERVVADLRLVGCGVRVPFAVLGDDVAGEPPVAGRVRIPASADEIGRAVTAGALTIADAESTPVATLVDLTVAEPTAEGPGWIEGRLLILGRADAGPVAPQRAARVVVVPRRPLSSADLREIVALGIDDVVLVLPNAAATPDGVPATTLQECLDRAAPGNFTRVALPISWRGNTSDEALTTAVATTLDATHLLPLRPASSRPTGQLVGYPPEYQRVDPQVGGFSPQLGVGVGVGDGDARWVEVLEKVRGATDAAAVVEDPVLAGVLPVLTRWRPPRRERGLVVFFTGLSGSGKSTLAKGLAEQLAGAGRSVTLLDGDVVRRMLSSGLGFDRAGRDLNVRRIGFVAAEVARHGGVAVCAPIAPYAESRAAVRAMVEAVGDLVLVHVATPLAECERRDTKGLYRKARAGVVTQFTGISDPYDEPLDAELRVDTAGVSPAESLAAITEYLVTGGWIPAPPPADPTTGARTPASADPTIGARTPASADPVTGG</sequence>
<keyword evidence="10" id="KW-1185">Reference proteome</keyword>
<evidence type="ECO:0000256" key="3">
    <source>
        <dbReference type="ARBA" id="ARBA00022679"/>
    </source>
</evidence>
<dbReference type="Gene3D" id="3.40.50.300">
    <property type="entry name" value="P-loop containing nucleotide triphosphate hydrolases"/>
    <property type="match status" value="1"/>
</dbReference>
<protein>
    <recommendedName>
        <fullName evidence="2 6">Adenylyl-sulfate kinase</fullName>
        <ecNumber evidence="2 6">2.7.1.25</ecNumber>
    </recommendedName>
    <alternativeName>
        <fullName evidence="6">APS kinase</fullName>
    </alternativeName>
    <alternativeName>
        <fullName evidence="6">ATP adenosine-5'-phosphosulfate 3'-phosphotransferase</fullName>
    </alternativeName>
    <alternativeName>
        <fullName evidence="6">Adenosine-5'-phosphosulfate kinase</fullName>
    </alternativeName>
</protein>
<proteinExistence type="inferred from homology"/>
<dbReference type="InterPro" id="IPR027417">
    <property type="entry name" value="P-loop_NTPase"/>
</dbReference>
<dbReference type="GO" id="GO:0004020">
    <property type="term" value="F:adenylylsulfate kinase activity"/>
    <property type="evidence" value="ECO:0007669"/>
    <property type="project" value="UniProtKB-UniRule"/>
</dbReference>
<comment type="pathway">
    <text evidence="6">Sulfur metabolism; hydrogen sulfide biosynthesis; sulfite from sulfate: step 2/3.</text>
</comment>
<dbReference type="PANTHER" id="PTHR42700">
    <property type="entry name" value="SULFATE ADENYLYLTRANSFERASE"/>
    <property type="match status" value="1"/>
</dbReference>
<dbReference type="PANTHER" id="PTHR42700:SF1">
    <property type="entry name" value="SULFATE ADENYLYLTRANSFERASE"/>
    <property type="match status" value="1"/>
</dbReference>
<dbReference type="HOGENOM" id="CLU_022950_0_1_11"/>
<evidence type="ECO:0000256" key="6">
    <source>
        <dbReference type="HAMAP-Rule" id="MF_00065"/>
    </source>
</evidence>
<dbReference type="UniPathway" id="UPA00140">
    <property type="reaction ID" value="UER00205"/>
</dbReference>
<evidence type="ECO:0000259" key="8">
    <source>
        <dbReference type="Pfam" id="PF01583"/>
    </source>
</evidence>
<dbReference type="SUPFAM" id="SSF52540">
    <property type="entry name" value="P-loop containing nucleoside triphosphate hydrolases"/>
    <property type="match status" value="1"/>
</dbReference>
<name>D2PZ11_KRIFD</name>
<evidence type="ECO:0000313" key="10">
    <source>
        <dbReference type="Proteomes" id="UP000007967"/>
    </source>
</evidence>
<evidence type="ECO:0000256" key="5">
    <source>
        <dbReference type="ARBA" id="ARBA00022840"/>
    </source>
</evidence>
<organism evidence="9 10">
    <name type="scientific">Kribbella flavida (strain DSM 17836 / JCM 10339 / NBRC 14399)</name>
    <dbReference type="NCBI Taxonomy" id="479435"/>
    <lineage>
        <taxon>Bacteria</taxon>
        <taxon>Bacillati</taxon>
        <taxon>Actinomycetota</taxon>
        <taxon>Actinomycetes</taxon>
        <taxon>Propionibacteriales</taxon>
        <taxon>Kribbellaceae</taxon>
        <taxon>Kribbella</taxon>
    </lineage>
</organism>
<dbReference type="eggNOG" id="COG0529">
    <property type="taxonomic scope" value="Bacteria"/>
</dbReference>
<evidence type="ECO:0000256" key="7">
    <source>
        <dbReference type="SAM" id="MobiDB-lite"/>
    </source>
</evidence>
<dbReference type="AlphaFoldDB" id="D2PZ11"/>
<dbReference type="HAMAP" id="MF_00065">
    <property type="entry name" value="Adenylyl_sulf_kinase"/>
    <property type="match status" value="1"/>
</dbReference>
<comment type="catalytic activity">
    <reaction evidence="1 6">
        <text>adenosine 5'-phosphosulfate + ATP = 3'-phosphoadenylyl sulfate + ADP + H(+)</text>
        <dbReference type="Rhea" id="RHEA:24152"/>
        <dbReference type="ChEBI" id="CHEBI:15378"/>
        <dbReference type="ChEBI" id="CHEBI:30616"/>
        <dbReference type="ChEBI" id="CHEBI:58243"/>
        <dbReference type="ChEBI" id="CHEBI:58339"/>
        <dbReference type="ChEBI" id="CHEBI:456216"/>
        <dbReference type="EC" id="2.7.1.25"/>
    </reaction>
</comment>
<dbReference type="NCBIfam" id="TIGR00455">
    <property type="entry name" value="apsK"/>
    <property type="match status" value="1"/>
</dbReference>
<dbReference type="GO" id="GO:0005524">
    <property type="term" value="F:ATP binding"/>
    <property type="evidence" value="ECO:0007669"/>
    <property type="project" value="UniProtKB-UniRule"/>
</dbReference>
<dbReference type="Proteomes" id="UP000007967">
    <property type="component" value="Chromosome"/>
</dbReference>
<dbReference type="GO" id="GO:0019379">
    <property type="term" value="P:sulfate assimilation, phosphoadenylyl sulfate reduction by phosphoadenylyl-sulfate reductase (thioredoxin)"/>
    <property type="evidence" value="ECO:0007669"/>
    <property type="project" value="TreeGrafter"/>
</dbReference>
<evidence type="ECO:0000256" key="1">
    <source>
        <dbReference type="ARBA" id="ARBA00001823"/>
    </source>
</evidence>
<dbReference type="GO" id="GO:0005737">
    <property type="term" value="C:cytoplasm"/>
    <property type="evidence" value="ECO:0007669"/>
    <property type="project" value="TreeGrafter"/>
</dbReference>
<dbReference type="NCBIfam" id="NF003013">
    <property type="entry name" value="PRK03846.1"/>
    <property type="match status" value="1"/>
</dbReference>
<evidence type="ECO:0000256" key="4">
    <source>
        <dbReference type="ARBA" id="ARBA00022741"/>
    </source>
</evidence>
<comment type="similarity">
    <text evidence="6">Belongs to the APS kinase family.</text>
</comment>
<evidence type="ECO:0000256" key="2">
    <source>
        <dbReference type="ARBA" id="ARBA00012121"/>
    </source>
</evidence>
<dbReference type="GO" id="GO:0010134">
    <property type="term" value="P:sulfate assimilation via adenylyl sulfate reduction"/>
    <property type="evidence" value="ECO:0007669"/>
    <property type="project" value="TreeGrafter"/>
</dbReference>
<feature type="binding site" evidence="6">
    <location>
        <begin position="291"/>
        <end position="298"/>
    </location>
    <ligand>
        <name>ATP</name>
        <dbReference type="ChEBI" id="CHEBI:30616"/>
    </ligand>
</feature>
<dbReference type="GO" id="GO:0070814">
    <property type="term" value="P:hydrogen sulfide biosynthetic process"/>
    <property type="evidence" value="ECO:0007669"/>
    <property type="project" value="UniProtKB-UniRule"/>
</dbReference>
<keyword evidence="5 6" id="KW-0067">ATP-binding</keyword>
<dbReference type="EMBL" id="CP001736">
    <property type="protein sequence ID" value="ADB31805.1"/>
    <property type="molecule type" value="Genomic_DNA"/>
</dbReference>
<dbReference type="InterPro" id="IPR002891">
    <property type="entry name" value="APS"/>
</dbReference>
<comment type="caution">
    <text evidence="6">Lacks conserved residue(s) required for the propagation of feature annotation.</text>
</comment>
<dbReference type="InterPro" id="IPR050512">
    <property type="entry name" value="Sulf_AdTrans/APS_kinase"/>
</dbReference>
<keyword evidence="4 6" id="KW-0547">Nucleotide-binding</keyword>
<dbReference type="GO" id="GO:0004781">
    <property type="term" value="F:sulfate adenylyltransferase (ATP) activity"/>
    <property type="evidence" value="ECO:0007669"/>
    <property type="project" value="TreeGrafter"/>
</dbReference>
<comment type="function">
    <text evidence="6">Catalyzes the synthesis of activated sulfate.</text>
</comment>
<dbReference type="Pfam" id="PF01583">
    <property type="entry name" value="APS_kinase"/>
    <property type="match status" value="1"/>
</dbReference>